<organism evidence="2 3">
    <name type="scientific">[Myrmecia] bisecta</name>
    <dbReference type="NCBI Taxonomy" id="41462"/>
    <lineage>
        <taxon>Eukaryota</taxon>
        <taxon>Viridiplantae</taxon>
        <taxon>Chlorophyta</taxon>
        <taxon>core chlorophytes</taxon>
        <taxon>Trebouxiophyceae</taxon>
        <taxon>Trebouxiales</taxon>
        <taxon>Trebouxiaceae</taxon>
        <taxon>Myrmecia</taxon>
    </lineage>
</organism>
<comment type="caution">
    <text evidence="2">The sequence shown here is derived from an EMBL/GenBank/DDBJ whole genome shotgun (WGS) entry which is preliminary data.</text>
</comment>
<dbReference type="CDD" id="cd00118">
    <property type="entry name" value="LysM"/>
    <property type="match status" value="1"/>
</dbReference>
<dbReference type="SMART" id="SM00257">
    <property type="entry name" value="LysM"/>
    <property type="match status" value="1"/>
</dbReference>
<evidence type="ECO:0000313" key="3">
    <source>
        <dbReference type="Proteomes" id="UP001489004"/>
    </source>
</evidence>
<evidence type="ECO:0000313" key="2">
    <source>
        <dbReference type="EMBL" id="KAK9807687.1"/>
    </source>
</evidence>
<dbReference type="PANTHER" id="PTHR33734:SF22">
    <property type="entry name" value="MEMBRANE-BOUND LYTIC MUREIN TRANSGLYCOSYLASE D"/>
    <property type="match status" value="1"/>
</dbReference>
<evidence type="ECO:0000259" key="1">
    <source>
        <dbReference type="PROSITE" id="PS51782"/>
    </source>
</evidence>
<dbReference type="GO" id="GO:0008932">
    <property type="term" value="F:lytic endotransglycosylase activity"/>
    <property type="evidence" value="ECO:0007669"/>
    <property type="project" value="TreeGrafter"/>
</dbReference>
<proteinExistence type="predicted"/>
<dbReference type="Proteomes" id="UP001489004">
    <property type="component" value="Unassembled WGS sequence"/>
</dbReference>
<accession>A0AAW1PHZ3</accession>
<reference evidence="2 3" key="1">
    <citation type="journal article" date="2024" name="Nat. Commun.">
        <title>Phylogenomics reveals the evolutionary origins of lichenization in chlorophyte algae.</title>
        <authorList>
            <person name="Puginier C."/>
            <person name="Libourel C."/>
            <person name="Otte J."/>
            <person name="Skaloud P."/>
            <person name="Haon M."/>
            <person name="Grisel S."/>
            <person name="Petersen M."/>
            <person name="Berrin J.G."/>
            <person name="Delaux P.M."/>
            <person name="Dal Grande F."/>
            <person name="Keller J."/>
        </authorList>
    </citation>
    <scope>NUCLEOTIDE SEQUENCE [LARGE SCALE GENOMIC DNA]</scope>
    <source>
        <strain evidence="2 3">SAG 2043</strain>
    </source>
</reference>
<dbReference type="PANTHER" id="PTHR33734">
    <property type="entry name" value="LYSM DOMAIN-CONTAINING GPI-ANCHORED PROTEIN 2"/>
    <property type="match status" value="1"/>
</dbReference>
<dbReference type="SUPFAM" id="SSF54106">
    <property type="entry name" value="LysM domain"/>
    <property type="match status" value="1"/>
</dbReference>
<dbReference type="InterPro" id="IPR036779">
    <property type="entry name" value="LysM_dom_sf"/>
</dbReference>
<dbReference type="Pfam" id="PF01476">
    <property type="entry name" value="LysM"/>
    <property type="match status" value="1"/>
</dbReference>
<protein>
    <recommendedName>
        <fullName evidence="1">LysM domain-containing protein</fullName>
    </recommendedName>
</protein>
<gene>
    <name evidence="2" type="ORF">WJX72_006153</name>
</gene>
<feature type="domain" description="LysM" evidence="1">
    <location>
        <begin position="20"/>
        <end position="64"/>
    </location>
</feature>
<sequence length="138" mass="14878">MRSTHSHQVLYDCVDAQCGTVYTVKAGDTLSTIAATKSTTVQALTELNGLANPDKITPGQQLKLSPCTSVPTPSPVPNSPSGRVCRYEQAANRITCGNIVCPTVPTSLAEKLPVGTYRIGPHIFKRGQDWHNLYPQLD</sequence>
<dbReference type="Gene3D" id="3.10.350.10">
    <property type="entry name" value="LysM domain"/>
    <property type="match status" value="1"/>
</dbReference>
<dbReference type="AlphaFoldDB" id="A0AAW1PHZ3"/>
<dbReference type="EMBL" id="JALJOR010000012">
    <property type="protein sequence ID" value="KAK9807687.1"/>
    <property type="molecule type" value="Genomic_DNA"/>
</dbReference>
<name>A0AAW1PHZ3_9CHLO</name>
<dbReference type="InterPro" id="IPR018392">
    <property type="entry name" value="LysM"/>
</dbReference>
<dbReference type="PROSITE" id="PS51782">
    <property type="entry name" value="LYSM"/>
    <property type="match status" value="1"/>
</dbReference>
<keyword evidence="3" id="KW-1185">Reference proteome</keyword>